<gene>
    <name evidence="4" type="ORF">GGR17_003319</name>
</gene>
<feature type="domain" description="Ice-binding protein C-terminal" evidence="3">
    <location>
        <begin position="396"/>
        <end position="420"/>
    </location>
</feature>
<feature type="chain" id="PRO_5032582721" description="Ice-binding protein C-terminal domain-containing protein" evidence="2">
    <location>
        <begin position="26"/>
        <end position="423"/>
    </location>
</feature>
<evidence type="ECO:0000256" key="1">
    <source>
        <dbReference type="SAM" id="Phobius"/>
    </source>
</evidence>
<dbReference type="InterPro" id="IPR022472">
    <property type="entry name" value="VPLPA-CTERM"/>
</dbReference>
<keyword evidence="1" id="KW-1133">Transmembrane helix</keyword>
<reference evidence="4" key="1">
    <citation type="submission" date="2020-08" db="EMBL/GenBank/DDBJ databases">
        <title>Genomic Encyclopedia of Type Strains, Phase IV (KMG-IV): sequencing the most valuable type-strain genomes for metagenomic binning, comparative biology and taxonomic classification.</title>
        <authorList>
            <person name="Goeker M."/>
        </authorList>
    </citation>
    <scope>NUCLEOTIDE SEQUENCE [LARGE SCALE GENOMIC DNA]</scope>
    <source>
        <strain evidence="4">DSM 105040</strain>
    </source>
</reference>
<feature type="signal peptide" evidence="2">
    <location>
        <begin position="1"/>
        <end position="25"/>
    </location>
</feature>
<protein>
    <recommendedName>
        <fullName evidence="3">Ice-binding protein C-terminal domain-containing protein</fullName>
    </recommendedName>
</protein>
<keyword evidence="1" id="KW-0812">Transmembrane</keyword>
<evidence type="ECO:0000256" key="2">
    <source>
        <dbReference type="SAM" id="SignalP"/>
    </source>
</evidence>
<sequence>MTAIAKRRLFCTICAAAIAPGLASAATITTWDTANVVVGPADLPDGETGFSVIYDRDLGGLDPLISGAASNGRIAYSEPEATSPGLRVENDAYELGGPAPKDVASGCIMASSASTCDGPFQSGKRFKQQLTGIGEVDLVFGVDVTTDPVDQDGVLSVDAPVGYQVYHRLVNLTGQSIESFSIQLGSGIGDNFVASSAGDGLSFSAAFTSGPQDLNAFSQYPFGLFGDASTNPNFTIDGFFDTQRTGFDLDMTEDLITSGDMYGSYSDTFGAWMSQEMAPDGLFWDFDGDPTTDALLLAWQTPDGAWEVRREATTTCTDPADLTTCSYGTTLDSYTTFADVAGAADFLGLSLAAGEVETGLIEDLANLNENYAILVDDTYQQDRFTLRVSTVASVAAVPLPATAPLLIAGLGAMGFARRRRRQS</sequence>
<keyword evidence="5" id="KW-1185">Reference proteome</keyword>
<accession>A0A840CE27</accession>
<dbReference type="RefSeq" id="WP_054539653.1">
    <property type="nucleotide sequence ID" value="NZ_JACIEQ010000005.1"/>
</dbReference>
<dbReference type="Pfam" id="PF07589">
    <property type="entry name" value="PEP-CTERM"/>
    <property type="match status" value="1"/>
</dbReference>
<dbReference type="EMBL" id="JACIEQ010000005">
    <property type="protein sequence ID" value="MBB4023490.1"/>
    <property type="molecule type" value="Genomic_DNA"/>
</dbReference>
<proteinExistence type="predicted"/>
<dbReference type="Proteomes" id="UP000585681">
    <property type="component" value="Unassembled WGS sequence"/>
</dbReference>
<feature type="transmembrane region" description="Helical" evidence="1">
    <location>
        <begin position="391"/>
        <end position="416"/>
    </location>
</feature>
<dbReference type="NCBIfam" id="NF033657">
    <property type="entry name" value="choice_anch_F"/>
    <property type="match status" value="1"/>
</dbReference>
<evidence type="ECO:0000259" key="3">
    <source>
        <dbReference type="Pfam" id="PF07589"/>
    </source>
</evidence>
<name>A0A840CE27_9RHOB</name>
<keyword evidence="2" id="KW-0732">Signal</keyword>
<dbReference type="InterPro" id="IPR013424">
    <property type="entry name" value="Ice-binding_C"/>
</dbReference>
<evidence type="ECO:0000313" key="5">
    <source>
        <dbReference type="Proteomes" id="UP000585681"/>
    </source>
</evidence>
<comment type="caution">
    <text evidence="4">The sequence shown here is derived from an EMBL/GenBank/DDBJ whole genome shotgun (WGS) entry which is preliminary data.</text>
</comment>
<keyword evidence="1" id="KW-0472">Membrane</keyword>
<dbReference type="AlphaFoldDB" id="A0A840CE27"/>
<organism evidence="4 5">
    <name type="scientific">Actibacterium naphthalenivorans</name>
    <dbReference type="NCBI Taxonomy" id="1614693"/>
    <lineage>
        <taxon>Bacteria</taxon>
        <taxon>Pseudomonadati</taxon>
        <taxon>Pseudomonadota</taxon>
        <taxon>Alphaproteobacteria</taxon>
        <taxon>Rhodobacterales</taxon>
        <taxon>Roseobacteraceae</taxon>
        <taxon>Actibacterium</taxon>
    </lineage>
</organism>
<dbReference type="NCBIfam" id="TIGR03370">
    <property type="entry name" value="VPLPA-CTERM"/>
    <property type="match status" value="1"/>
</dbReference>
<evidence type="ECO:0000313" key="4">
    <source>
        <dbReference type="EMBL" id="MBB4023490.1"/>
    </source>
</evidence>